<dbReference type="InterPro" id="IPR014710">
    <property type="entry name" value="RmlC-like_jellyroll"/>
</dbReference>
<evidence type="ECO:0000256" key="1">
    <source>
        <dbReference type="ARBA" id="ARBA00023015"/>
    </source>
</evidence>
<dbReference type="InterPro" id="IPR018062">
    <property type="entry name" value="HTH_AraC-typ_CS"/>
</dbReference>
<dbReference type="EMBL" id="BORS01000010">
    <property type="protein sequence ID" value="GIO43318.1"/>
    <property type="molecule type" value="Genomic_DNA"/>
</dbReference>
<evidence type="ECO:0000313" key="5">
    <source>
        <dbReference type="EMBL" id="GIO43318.1"/>
    </source>
</evidence>
<evidence type="ECO:0000256" key="2">
    <source>
        <dbReference type="ARBA" id="ARBA00023125"/>
    </source>
</evidence>
<keyword evidence="6" id="KW-1185">Reference proteome</keyword>
<protein>
    <submittedName>
        <fullName evidence="5">AraC family transcriptional regulator</fullName>
    </submittedName>
</protein>
<gene>
    <name evidence="5" type="ORF">J41TS4_30760</name>
</gene>
<dbReference type="Gene3D" id="1.10.10.60">
    <property type="entry name" value="Homeodomain-like"/>
    <property type="match status" value="2"/>
</dbReference>
<dbReference type="PROSITE" id="PS01124">
    <property type="entry name" value="HTH_ARAC_FAMILY_2"/>
    <property type="match status" value="1"/>
</dbReference>
<dbReference type="RefSeq" id="WP_301628366.1">
    <property type="nucleotide sequence ID" value="NZ_BORS01000010.1"/>
</dbReference>
<dbReference type="Gene3D" id="2.60.120.10">
    <property type="entry name" value="Jelly Rolls"/>
    <property type="match status" value="1"/>
</dbReference>
<dbReference type="Proteomes" id="UP000678895">
    <property type="component" value="Unassembled WGS sequence"/>
</dbReference>
<reference evidence="5" key="1">
    <citation type="submission" date="2021-03" db="EMBL/GenBank/DDBJ databases">
        <title>Antimicrobial resistance genes in bacteria isolated from Japanese honey, and their potential for conferring macrolide and lincosamide resistance in the American foulbrood pathogen Paenibacillus larvae.</title>
        <authorList>
            <person name="Okamoto M."/>
            <person name="Kumagai M."/>
            <person name="Kanamori H."/>
            <person name="Takamatsu D."/>
        </authorList>
    </citation>
    <scope>NUCLEOTIDE SEQUENCE</scope>
    <source>
        <strain evidence="5">J41TS4</strain>
    </source>
</reference>
<keyword evidence="2" id="KW-0238">DNA-binding</keyword>
<keyword evidence="1" id="KW-0805">Transcription regulation</keyword>
<dbReference type="PANTHER" id="PTHR43280:SF28">
    <property type="entry name" value="HTH-TYPE TRANSCRIPTIONAL ACTIVATOR RHAS"/>
    <property type="match status" value="1"/>
</dbReference>
<dbReference type="InterPro" id="IPR018060">
    <property type="entry name" value="HTH_AraC"/>
</dbReference>
<dbReference type="AlphaFoldDB" id="A0A920CNA3"/>
<dbReference type="InterPro" id="IPR037923">
    <property type="entry name" value="HTH-like"/>
</dbReference>
<dbReference type="GO" id="GO:0043565">
    <property type="term" value="F:sequence-specific DNA binding"/>
    <property type="evidence" value="ECO:0007669"/>
    <property type="project" value="InterPro"/>
</dbReference>
<dbReference type="Pfam" id="PF12833">
    <property type="entry name" value="HTH_18"/>
    <property type="match status" value="1"/>
</dbReference>
<dbReference type="PANTHER" id="PTHR43280">
    <property type="entry name" value="ARAC-FAMILY TRANSCRIPTIONAL REGULATOR"/>
    <property type="match status" value="1"/>
</dbReference>
<comment type="caution">
    <text evidence="5">The sequence shown here is derived from an EMBL/GenBank/DDBJ whole genome shotgun (WGS) entry which is preliminary data.</text>
</comment>
<dbReference type="PROSITE" id="PS00041">
    <property type="entry name" value="HTH_ARAC_FAMILY_1"/>
    <property type="match status" value="1"/>
</dbReference>
<dbReference type="SUPFAM" id="SSF51215">
    <property type="entry name" value="Regulatory protein AraC"/>
    <property type="match status" value="1"/>
</dbReference>
<evidence type="ECO:0000256" key="3">
    <source>
        <dbReference type="ARBA" id="ARBA00023163"/>
    </source>
</evidence>
<proteinExistence type="predicted"/>
<dbReference type="SUPFAM" id="SSF46689">
    <property type="entry name" value="Homeodomain-like"/>
    <property type="match status" value="2"/>
</dbReference>
<organism evidence="5 6">
    <name type="scientific">Paenibacillus apis</name>
    <dbReference type="NCBI Taxonomy" id="1792174"/>
    <lineage>
        <taxon>Bacteria</taxon>
        <taxon>Bacillati</taxon>
        <taxon>Bacillota</taxon>
        <taxon>Bacilli</taxon>
        <taxon>Bacillales</taxon>
        <taxon>Paenibacillaceae</taxon>
        <taxon>Paenibacillus</taxon>
    </lineage>
</organism>
<dbReference type="Pfam" id="PF02311">
    <property type="entry name" value="AraC_binding"/>
    <property type="match status" value="1"/>
</dbReference>
<dbReference type="SMART" id="SM00342">
    <property type="entry name" value="HTH_ARAC"/>
    <property type="match status" value="1"/>
</dbReference>
<evidence type="ECO:0000259" key="4">
    <source>
        <dbReference type="PROSITE" id="PS01124"/>
    </source>
</evidence>
<evidence type="ECO:0000313" key="6">
    <source>
        <dbReference type="Proteomes" id="UP000678895"/>
    </source>
</evidence>
<dbReference type="InterPro" id="IPR003313">
    <property type="entry name" value="AraC-bd"/>
</dbReference>
<accession>A0A920CNA3</accession>
<sequence length="299" mass="35120">MKRMFEPVVFGSTKLFWDYRLHNTSHYKGYQHWHQCCEILYVHEGTGHVVIGGKTFPLRQGMLFFFQPYQLHHVYANVSTEQPYVRTIIHFDPQHIEALLRPFPKRLRLFTALRHGQHHIQAFDLSSAEAAVECIYEDYHVKRQEGKGEDTEEIAMMVLCLLNTIVQSFPSKTAFPFDAVERNSTNYVQEAMQWIDMHYHEAFRLDDLAEALHLSKFYLSKLFHEETGSTLKGYVIAKRIRQACRLLETTAKSVEWIGAEVGIPNSSYFVQLFKQEVGTTPLKYRTRFHQTVYYKEEAE</sequence>
<dbReference type="InterPro" id="IPR009057">
    <property type="entry name" value="Homeodomain-like_sf"/>
</dbReference>
<keyword evidence="3" id="KW-0804">Transcription</keyword>
<feature type="domain" description="HTH araC/xylS-type" evidence="4">
    <location>
        <begin position="189"/>
        <end position="287"/>
    </location>
</feature>
<name>A0A920CNA3_9BACL</name>
<dbReference type="GO" id="GO:0003700">
    <property type="term" value="F:DNA-binding transcription factor activity"/>
    <property type="evidence" value="ECO:0007669"/>
    <property type="project" value="InterPro"/>
</dbReference>